<evidence type="ECO:0008006" key="4">
    <source>
        <dbReference type="Google" id="ProtNLM"/>
    </source>
</evidence>
<reference evidence="2 3" key="1">
    <citation type="submission" date="2014-04" db="EMBL/GenBank/DDBJ databases">
        <title>Genome assembly of Hyalangium minutum DSM 14724.</title>
        <authorList>
            <person name="Sharma G."/>
            <person name="Subramanian S."/>
        </authorList>
    </citation>
    <scope>NUCLEOTIDE SEQUENCE [LARGE SCALE GENOMIC DNA]</scope>
    <source>
        <strain evidence="2 3">DSM 14724</strain>
    </source>
</reference>
<keyword evidence="3" id="KW-1185">Reference proteome</keyword>
<dbReference type="Proteomes" id="UP000028725">
    <property type="component" value="Unassembled WGS sequence"/>
</dbReference>
<dbReference type="RefSeq" id="WP_044185580.1">
    <property type="nucleotide sequence ID" value="NZ_JMCB01000003.1"/>
</dbReference>
<evidence type="ECO:0000256" key="1">
    <source>
        <dbReference type="SAM" id="MobiDB-lite"/>
    </source>
</evidence>
<feature type="compositionally biased region" description="Basic and acidic residues" evidence="1">
    <location>
        <begin position="11"/>
        <end position="23"/>
    </location>
</feature>
<gene>
    <name evidence="2" type="ORF">DB31_5503</name>
</gene>
<accession>A0A085WRZ8</accession>
<dbReference type="AlphaFoldDB" id="A0A085WRZ8"/>
<feature type="region of interest" description="Disordered" evidence="1">
    <location>
        <begin position="1"/>
        <end position="29"/>
    </location>
</feature>
<dbReference type="EMBL" id="JMCB01000003">
    <property type="protein sequence ID" value="KFE70461.1"/>
    <property type="molecule type" value="Genomic_DNA"/>
</dbReference>
<sequence length="466" mass="49769">MPPPRPTPYDRQQDQQDRQRDQQDQQQSEQIQNLQNKLAGVENEVVQQGAQASTLQRLRFHIPNPYTHFLLGQRATSNPTFGYSGVSLQTDEHFFFDIKKKSMFQSEQAITLQTRDNWQQVSQNLMELSSPTAVKVVGGQVFLGAIDAPSAPAFNPNNGEEPQPVAPNNLQPLFEQVKKAASTWDTVATILGVIHSSVFLTKPDMNLNSFLPFLESLYGIGKDAYGLLPDSGGAAASKDVSIYGQSGVSVMTPANLALTAQGDVKSLAGGDTGITSVKYSTMQAGIGAKCFGGFKASVEAGLYAEVKAASTVGVASLRGKAEVKGKEIELGAHAPNIAQVATQKIELLATREIGLDSKKDVHVKSAEKTHVEAQKDIEVEAKDAVRIHVGSFCIEVKPDGIKIGKGSKGTPSDPIITIDGDTISISSSGMGSKITKNRVFIGKQGTNMTVADSGTVFVKGNVIKLG</sequence>
<evidence type="ECO:0000313" key="3">
    <source>
        <dbReference type="Proteomes" id="UP000028725"/>
    </source>
</evidence>
<proteinExistence type="predicted"/>
<organism evidence="2 3">
    <name type="scientific">Hyalangium minutum</name>
    <dbReference type="NCBI Taxonomy" id="394096"/>
    <lineage>
        <taxon>Bacteria</taxon>
        <taxon>Pseudomonadati</taxon>
        <taxon>Myxococcota</taxon>
        <taxon>Myxococcia</taxon>
        <taxon>Myxococcales</taxon>
        <taxon>Cystobacterineae</taxon>
        <taxon>Archangiaceae</taxon>
        <taxon>Hyalangium</taxon>
    </lineage>
</organism>
<evidence type="ECO:0000313" key="2">
    <source>
        <dbReference type="EMBL" id="KFE70461.1"/>
    </source>
</evidence>
<dbReference type="STRING" id="394096.DB31_5503"/>
<name>A0A085WRZ8_9BACT</name>
<comment type="caution">
    <text evidence="2">The sequence shown here is derived from an EMBL/GenBank/DDBJ whole genome shotgun (WGS) entry which is preliminary data.</text>
</comment>
<protein>
    <recommendedName>
        <fullName evidence="4">VgrG protein</fullName>
    </recommendedName>
</protein>